<organism evidence="5 6">
    <name type="scientific">Gordonia prachuapensis</name>
    <dbReference type="NCBI Taxonomy" id="3115651"/>
    <lineage>
        <taxon>Bacteria</taxon>
        <taxon>Bacillati</taxon>
        <taxon>Actinomycetota</taxon>
        <taxon>Actinomycetes</taxon>
        <taxon>Mycobacteriales</taxon>
        <taxon>Gordoniaceae</taxon>
        <taxon>Gordonia</taxon>
    </lineage>
</organism>
<reference evidence="5 6" key="1">
    <citation type="submission" date="2024-01" db="EMBL/GenBank/DDBJ databases">
        <title>Draft genome sequence of Gordonia sp. PKS22-38.</title>
        <authorList>
            <person name="Suphannarot A."/>
            <person name="Mingma R."/>
        </authorList>
    </citation>
    <scope>NUCLEOTIDE SEQUENCE [LARGE SCALE GENOMIC DNA]</scope>
    <source>
        <strain evidence="5 6">PKS22-38</strain>
    </source>
</reference>
<sequence>MKDFRDKVVVITGAGSGMGRDLAVKLGQLGAKLAISDLNPEGLAVTEKLVAETGAPVHAQLLNVAEREAVLEYADTVVAHYGTVNVIFNNAGIAHHGEIERTEFKDIERVMDVDYWGVVNGTKAFLPHIIASGDGHIVNTSSLFGLLSEPGQAAYNSAKFAVRGFTEALNQEMIVAKHPVKVTCVHPGGIKTAIARNATASGDHDQKKTADFFDRHLARMTSEDAADAIIAGVRKNRARVLVGADAKLLDLWVRIVASGYQGIVARVTGWALSKAS</sequence>
<dbReference type="CDD" id="cd05233">
    <property type="entry name" value="SDR_c"/>
    <property type="match status" value="1"/>
</dbReference>
<feature type="domain" description="Ketoreductase" evidence="4">
    <location>
        <begin position="7"/>
        <end position="193"/>
    </location>
</feature>
<dbReference type="Gene3D" id="3.40.50.720">
    <property type="entry name" value="NAD(P)-binding Rossmann-like Domain"/>
    <property type="match status" value="1"/>
</dbReference>
<dbReference type="Proteomes" id="UP001335729">
    <property type="component" value="Unassembled WGS sequence"/>
</dbReference>
<evidence type="ECO:0000256" key="2">
    <source>
        <dbReference type="ARBA" id="ARBA00023002"/>
    </source>
</evidence>
<dbReference type="InterPro" id="IPR057326">
    <property type="entry name" value="KR_dom"/>
</dbReference>
<dbReference type="EMBL" id="JAZDUE010000003">
    <property type="protein sequence ID" value="MEE4022520.1"/>
    <property type="molecule type" value="Genomic_DNA"/>
</dbReference>
<dbReference type="RefSeq" id="WP_330503815.1">
    <property type="nucleotide sequence ID" value="NZ_JAZDUE010000003.1"/>
</dbReference>
<accession>A0ABU7MQB9</accession>
<evidence type="ECO:0000313" key="5">
    <source>
        <dbReference type="EMBL" id="MEE4022520.1"/>
    </source>
</evidence>
<dbReference type="PANTHER" id="PTHR43391:SF82">
    <property type="entry name" value="OXIDOREDUCTASE SADH-RELATED"/>
    <property type="match status" value="1"/>
</dbReference>
<dbReference type="GO" id="GO:0016491">
    <property type="term" value="F:oxidoreductase activity"/>
    <property type="evidence" value="ECO:0007669"/>
    <property type="project" value="UniProtKB-KW"/>
</dbReference>
<keyword evidence="2 5" id="KW-0560">Oxidoreductase</keyword>
<dbReference type="InterPro" id="IPR036291">
    <property type="entry name" value="NAD(P)-bd_dom_sf"/>
</dbReference>
<keyword evidence="6" id="KW-1185">Reference proteome</keyword>
<evidence type="ECO:0000259" key="4">
    <source>
        <dbReference type="SMART" id="SM00822"/>
    </source>
</evidence>
<gene>
    <name evidence="5" type="ORF">V1Y59_05455</name>
</gene>
<evidence type="ECO:0000256" key="3">
    <source>
        <dbReference type="RuleBase" id="RU000363"/>
    </source>
</evidence>
<comment type="similarity">
    <text evidence="1 3">Belongs to the short-chain dehydrogenases/reductases (SDR) family.</text>
</comment>
<dbReference type="SMART" id="SM00822">
    <property type="entry name" value="PKS_KR"/>
    <property type="match status" value="1"/>
</dbReference>
<evidence type="ECO:0000256" key="1">
    <source>
        <dbReference type="ARBA" id="ARBA00006484"/>
    </source>
</evidence>
<proteinExistence type="inferred from homology"/>
<dbReference type="SUPFAM" id="SSF51735">
    <property type="entry name" value="NAD(P)-binding Rossmann-fold domains"/>
    <property type="match status" value="1"/>
</dbReference>
<dbReference type="PRINTS" id="PR00080">
    <property type="entry name" value="SDRFAMILY"/>
</dbReference>
<dbReference type="EC" id="1.-.-.-" evidence="5"/>
<dbReference type="PRINTS" id="PR00081">
    <property type="entry name" value="GDHRDH"/>
</dbReference>
<dbReference type="InterPro" id="IPR002347">
    <property type="entry name" value="SDR_fam"/>
</dbReference>
<protein>
    <submittedName>
        <fullName evidence="5">SDR family oxidoreductase</fullName>
        <ecNumber evidence="5">1.-.-.-</ecNumber>
    </submittedName>
</protein>
<name>A0ABU7MQB9_9ACTN</name>
<comment type="caution">
    <text evidence="5">The sequence shown here is derived from an EMBL/GenBank/DDBJ whole genome shotgun (WGS) entry which is preliminary data.</text>
</comment>
<dbReference type="PANTHER" id="PTHR43391">
    <property type="entry name" value="RETINOL DEHYDROGENASE-RELATED"/>
    <property type="match status" value="1"/>
</dbReference>
<evidence type="ECO:0000313" key="6">
    <source>
        <dbReference type="Proteomes" id="UP001335729"/>
    </source>
</evidence>
<dbReference type="Pfam" id="PF00106">
    <property type="entry name" value="adh_short"/>
    <property type="match status" value="1"/>
</dbReference>